<sequence>MPRVIKKYSNRKLYDVEQSKYVTLEEVGKLVEQGIDVKVIDNETGEDLSRKTLAHILLNLEKKQKSFLPFPILKDMIHKGGDSVIEYTKRSIMAGLGAISAAEDEIEKVVRRFTEKGLVTEDEAKGILKDFLSSIEKSKINFDKKIEESTVKVLKTLPVPSRNEVSRLNKRISELEKRIVELEKSFTPHLD</sequence>
<dbReference type="PANTHER" id="PTHR38664">
    <property type="entry name" value="SLR0058 PROTEIN"/>
    <property type="match status" value="1"/>
</dbReference>
<reference evidence="2 3" key="1">
    <citation type="submission" date="2024-09" db="EMBL/GenBank/DDBJ databases">
        <title>Laminarin stimulates single cell rates of sulfate reduction while oxygen inhibits transcriptomic activity in coastal marine sediment.</title>
        <authorList>
            <person name="Lindsay M."/>
            <person name="Orcutt B."/>
            <person name="Emerson D."/>
            <person name="Stepanauskas R."/>
            <person name="D'Angelo T."/>
        </authorList>
    </citation>
    <scope>NUCLEOTIDE SEQUENCE [LARGE SCALE GENOMIC DNA]</scope>
    <source>
        <strain evidence="2">SAG AM-311-K15</strain>
    </source>
</reference>
<keyword evidence="3" id="KW-1185">Reference proteome</keyword>
<evidence type="ECO:0000313" key="3">
    <source>
        <dbReference type="Proteomes" id="UP001594351"/>
    </source>
</evidence>
<accession>A0ABV6YRF2</accession>
<dbReference type="GO" id="GO:0003677">
    <property type="term" value="F:DNA binding"/>
    <property type="evidence" value="ECO:0007669"/>
    <property type="project" value="UniProtKB-KW"/>
</dbReference>
<dbReference type="InterPro" id="IPR012909">
    <property type="entry name" value="PHA_DNA-bd_N"/>
</dbReference>
<proteinExistence type="predicted"/>
<dbReference type="Pfam" id="PF07879">
    <property type="entry name" value="PHB_acc_N"/>
    <property type="match status" value="1"/>
</dbReference>
<comment type="caution">
    <text evidence="2">The sequence shown here is derived from an EMBL/GenBank/DDBJ whole genome shotgun (WGS) entry which is preliminary data.</text>
</comment>
<name>A0ABV6YRF2_UNCC1</name>
<dbReference type="EMBL" id="JBHPBY010000007">
    <property type="protein sequence ID" value="MFC1848785.1"/>
    <property type="molecule type" value="Genomic_DNA"/>
</dbReference>
<organism evidence="2 3">
    <name type="scientific">candidate division CSSED10-310 bacterium</name>
    <dbReference type="NCBI Taxonomy" id="2855610"/>
    <lineage>
        <taxon>Bacteria</taxon>
        <taxon>Bacteria division CSSED10-310</taxon>
    </lineage>
</organism>
<dbReference type="Proteomes" id="UP001594351">
    <property type="component" value="Unassembled WGS sequence"/>
</dbReference>
<dbReference type="InterPro" id="IPR008769">
    <property type="entry name" value="PhaF_PhaI"/>
</dbReference>
<evidence type="ECO:0000313" key="2">
    <source>
        <dbReference type="EMBL" id="MFC1848785.1"/>
    </source>
</evidence>
<gene>
    <name evidence="2" type="ORF">ACFL27_01135</name>
</gene>
<dbReference type="PANTHER" id="PTHR38664:SF1">
    <property type="entry name" value="SLR0058 PROTEIN"/>
    <property type="match status" value="1"/>
</dbReference>
<feature type="domain" description="PHA accumulation regulator DNA-binding N-terminal" evidence="1">
    <location>
        <begin position="4"/>
        <end position="63"/>
    </location>
</feature>
<keyword evidence="2" id="KW-0238">DNA-binding</keyword>
<protein>
    <submittedName>
        <fullName evidence="2">Polyhydroxyalkanoate synthesis regulator DNA-binding domain-containing protein</fullName>
    </submittedName>
</protein>
<evidence type="ECO:0000259" key="1">
    <source>
        <dbReference type="Pfam" id="PF07879"/>
    </source>
</evidence>